<accession>A0ABM7ZUI2</accession>
<dbReference type="Proteomes" id="UP001059597">
    <property type="component" value="Chromosome"/>
</dbReference>
<evidence type="ECO:0000256" key="1">
    <source>
        <dbReference type="SAM" id="MobiDB-lite"/>
    </source>
</evidence>
<protein>
    <submittedName>
        <fullName evidence="2">Uncharacterized protein</fullName>
    </submittedName>
</protein>
<evidence type="ECO:0000313" key="3">
    <source>
        <dbReference type="Proteomes" id="UP001059597"/>
    </source>
</evidence>
<name>A0ABM7ZUI2_STRNI</name>
<evidence type="ECO:0000313" key="2">
    <source>
        <dbReference type="EMBL" id="BDM70028.1"/>
    </source>
</evidence>
<gene>
    <name evidence="2" type="ORF">HEK616_35150</name>
</gene>
<feature type="compositionally biased region" description="Basic and acidic residues" evidence="1">
    <location>
        <begin position="1"/>
        <end position="12"/>
    </location>
</feature>
<proteinExistence type="predicted"/>
<organism evidence="2 3">
    <name type="scientific">Streptomyces nigrescens</name>
    <dbReference type="NCBI Taxonomy" id="1920"/>
    <lineage>
        <taxon>Bacteria</taxon>
        <taxon>Bacillati</taxon>
        <taxon>Actinomycetota</taxon>
        <taxon>Actinomycetes</taxon>
        <taxon>Kitasatosporales</taxon>
        <taxon>Streptomycetaceae</taxon>
        <taxon>Streptomyces</taxon>
    </lineage>
</organism>
<keyword evidence="3" id="KW-1185">Reference proteome</keyword>
<dbReference type="EMBL" id="AP026073">
    <property type="protein sequence ID" value="BDM70028.1"/>
    <property type="molecule type" value="Genomic_DNA"/>
</dbReference>
<feature type="region of interest" description="Disordered" evidence="1">
    <location>
        <begin position="1"/>
        <end position="26"/>
    </location>
</feature>
<sequence length="103" mass="10640">MNGGEMRSDEQSARPAPLPAGSGQWNGSRGCGAAAYPALCANAALVGMLRRANGALWETVRTRDQPQAVGLGLVSGAGCGFDVALATTETTLRYLPSHLIPEQ</sequence>
<reference evidence="2" key="1">
    <citation type="submission" date="2022-06" db="EMBL/GenBank/DDBJ databases">
        <title>Complete genome sequence of Streptomyces nigrescens HEK616.</title>
        <authorList>
            <person name="Asamizu S."/>
            <person name="Onaka H."/>
        </authorList>
    </citation>
    <scope>NUCLEOTIDE SEQUENCE</scope>
    <source>
        <strain evidence="2">HEK616</strain>
    </source>
</reference>